<keyword evidence="3" id="KW-0472">Membrane</keyword>
<evidence type="ECO:0000313" key="8">
    <source>
        <dbReference type="Proteomes" id="UP000035704"/>
    </source>
</evidence>
<evidence type="ECO:0000256" key="3">
    <source>
        <dbReference type="ARBA" id="ARBA00023136"/>
    </source>
</evidence>
<comment type="subcellular location">
    <subcellularLocation>
        <location evidence="1">Membrane</location>
        <topology evidence="1">Lipid-anchor</topology>
    </subcellularLocation>
</comment>
<organism evidence="7 8">
    <name type="scientific">Clostridium aceticum</name>
    <dbReference type="NCBI Taxonomy" id="84022"/>
    <lineage>
        <taxon>Bacteria</taxon>
        <taxon>Bacillati</taxon>
        <taxon>Bacillota</taxon>
        <taxon>Clostridia</taxon>
        <taxon>Eubacteriales</taxon>
        <taxon>Clostridiaceae</taxon>
        <taxon>Clostridium</taxon>
    </lineage>
</organism>
<gene>
    <name evidence="7" type="ORF">CACET_c03800</name>
</gene>
<evidence type="ECO:0000256" key="5">
    <source>
        <dbReference type="ARBA" id="ARBA00023288"/>
    </source>
</evidence>
<evidence type="ECO:0000313" key="7">
    <source>
        <dbReference type="EMBL" id="AKL93896.1"/>
    </source>
</evidence>
<proteinExistence type="inferred from homology"/>
<keyword evidence="8" id="KW-1185">Reference proteome</keyword>
<sequence>MKKKSILFIVGLLVITLLAGCTQGTPAAEVETTDVEGDVTVLTVGATPVPHTEILDFIKPILLEEGIQLDIKEFTDYVTPNLALADGEIDANFFQHVPYMETFAANNNVQLSAVAKVHVEPLGLYSRKLNALEDLEDGATISIPNDPTNGGRALLLLQYYGLIELAEDAELTATEKDIASNPKNLKFIALEAPQLPRSLDDVAASVINTNYALEAGFNPVRDSLIIEDANSPYANVLTVRPEDENKETILILIDVLNSPEVREFLETKYEGAVVPAF</sequence>
<evidence type="ECO:0000256" key="4">
    <source>
        <dbReference type="ARBA" id="ARBA00023139"/>
    </source>
</evidence>
<reference evidence="7 8" key="1">
    <citation type="submission" date="2014-10" db="EMBL/GenBank/DDBJ databases">
        <title>Genome sequence of Clostridium aceticum DSM 1496.</title>
        <authorList>
            <person name="Poehlein A."/>
            <person name="Schiel-Bengelsdorf B."/>
            <person name="Gottschalk G."/>
            <person name="Duerre P."/>
            <person name="Daniel R."/>
        </authorList>
    </citation>
    <scope>NUCLEOTIDE SEQUENCE [LARGE SCALE GENOMIC DNA]</scope>
    <source>
        <strain evidence="7 8">DSM 1496</strain>
    </source>
</reference>
<dbReference type="PANTHER" id="PTHR30429:SF0">
    <property type="entry name" value="METHIONINE-BINDING LIPOPROTEIN METQ"/>
    <property type="match status" value="1"/>
</dbReference>
<dbReference type="PATRIC" id="fig|84022.5.peg.1714"/>
<name>A0A0D8IFB7_9CLOT</name>
<comment type="similarity">
    <text evidence="6">Belongs to the nlpA lipoprotein family.</text>
</comment>
<keyword evidence="4" id="KW-0564">Palmitate</keyword>
<dbReference type="PROSITE" id="PS51257">
    <property type="entry name" value="PROKAR_LIPOPROTEIN"/>
    <property type="match status" value="1"/>
</dbReference>
<evidence type="ECO:0000256" key="6">
    <source>
        <dbReference type="PIRNR" id="PIRNR002854"/>
    </source>
</evidence>
<accession>A0A0D8IFB7</accession>
<protein>
    <recommendedName>
        <fullName evidence="6">Lipoprotein</fullName>
    </recommendedName>
</protein>
<dbReference type="SUPFAM" id="SSF53850">
    <property type="entry name" value="Periplasmic binding protein-like II"/>
    <property type="match status" value="1"/>
</dbReference>
<dbReference type="Pfam" id="PF03180">
    <property type="entry name" value="Lipoprotein_9"/>
    <property type="match status" value="1"/>
</dbReference>
<dbReference type="Proteomes" id="UP000035704">
    <property type="component" value="Chromosome"/>
</dbReference>
<dbReference type="STRING" id="84022.CACET_c03800"/>
<dbReference type="Gene3D" id="3.40.190.10">
    <property type="entry name" value="Periplasmic binding protein-like II"/>
    <property type="match status" value="2"/>
</dbReference>
<dbReference type="PANTHER" id="PTHR30429">
    <property type="entry name" value="D-METHIONINE-BINDING LIPOPROTEIN METQ"/>
    <property type="match status" value="1"/>
</dbReference>
<dbReference type="EMBL" id="CP009687">
    <property type="protein sequence ID" value="AKL93896.1"/>
    <property type="molecule type" value="Genomic_DNA"/>
</dbReference>
<dbReference type="RefSeq" id="WP_044823223.1">
    <property type="nucleotide sequence ID" value="NZ_CP009687.1"/>
</dbReference>
<keyword evidence="2" id="KW-0732">Signal</keyword>
<dbReference type="KEGG" id="cace:CACET_c03800"/>
<dbReference type="GO" id="GO:0016020">
    <property type="term" value="C:membrane"/>
    <property type="evidence" value="ECO:0007669"/>
    <property type="project" value="UniProtKB-SubCell"/>
</dbReference>
<dbReference type="CDD" id="cd13597">
    <property type="entry name" value="PBP2_lipoprotein_Tp32"/>
    <property type="match status" value="1"/>
</dbReference>
<dbReference type="InterPro" id="IPR004872">
    <property type="entry name" value="Lipoprotein_NlpA"/>
</dbReference>
<dbReference type="OrthoDB" id="9812878at2"/>
<evidence type="ECO:0000256" key="2">
    <source>
        <dbReference type="ARBA" id="ARBA00022729"/>
    </source>
</evidence>
<dbReference type="AlphaFoldDB" id="A0A0D8IFB7"/>
<keyword evidence="5 6" id="KW-0449">Lipoprotein</keyword>
<evidence type="ECO:0000256" key="1">
    <source>
        <dbReference type="ARBA" id="ARBA00004635"/>
    </source>
</evidence>
<dbReference type="PIRSF" id="PIRSF002854">
    <property type="entry name" value="MetQ"/>
    <property type="match status" value="1"/>
</dbReference>